<keyword evidence="3" id="KW-1185">Reference proteome</keyword>
<dbReference type="PANTHER" id="PTHR31616:SF13">
    <property type="entry name" value="GLUCAN 1,4-ALPHA-GLUCOSIDASE"/>
    <property type="match status" value="1"/>
</dbReference>
<reference evidence="2 3" key="1">
    <citation type="submission" date="2018-08" db="EMBL/GenBank/DDBJ databases">
        <title>Sequencing the genomes of 1000 actinobacteria strains.</title>
        <authorList>
            <person name="Klenk H.-P."/>
        </authorList>
    </citation>
    <scope>NUCLEOTIDE SEQUENCE [LARGE SCALE GENOMIC DNA]</scope>
    <source>
        <strain evidence="2 3">DSM 22967</strain>
    </source>
</reference>
<proteinExistence type="predicted"/>
<keyword evidence="1" id="KW-1133">Transmembrane helix</keyword>
<evidence type="ECO:0000313" key="3">
    <source>
        <dbReference type="Proteomes" id="UP000256253"/>
    </source>
</evidence>
<dbReference type="PANTHER" id="PTHR31616">
    <property type="entry name" value="TREHALASE"/>
    <property type="match status" value="1"/>
</dbReference>
<dbReference type="RefSeq" id="WP_115921584.1">
    <property type="nucleotide sequence ID" value="NZ_QTUA01000001.1"/>
</dbReference>
<name>A0A3D9UJI5_9MICO</name>
<dbReference type="AlphaFoldDB" id="A0A3D9UJI5"/>
<dbReference type="InterPro" id="IPR008928">
    <property type="entry name" value="6-hairpin_glycosidase_sf"/>
</dbReference>
<evidence type="ECO:0000256" key="1">
    <source>
        <dbReference type="SAM" id="Phobius"/>
    </source>
</evidence>
<dbReference type="Gene3D" id="1.50.10.10">
    <property type="match status" value="1"/>
</dbReference>
<dbReference type="GO" id="GO:0004553">
    <property type="term" value="F:hydrolase activity, hydrolyzing O-glycosyl compounds"/>
    <property type="evidence" value="ECO:0007669"/>
    <property type="project" value="TreeGrafter"/>
</dbReference>
<comment type="caution">
    <text evidence="2">The sequence shown here is derived from an EMBL/GenBank/DDBJ whole genome shotgun (WGS) entry which is preliminary data.</text>
</comment>
<dbReference type="OrthoDB" id="3806982at2"/>
<gene>
    <name evidence="2" type="ORF">DFJ65_0417</name>
</gene>
<dbReference type="GO" id="GO:0005975">
    <property type="term" value="P:carbohydrate metabolic process"/>
    <property type="evidence" value="ECO:0007669"/>
    <property type="project" value="InterPro"/>
</dbReference>
<dbReference type="InterPro" id="IPR012341">
    <property type="entry name" value="6hp_glycosidase-like_sf"/>
</dbReference>
<evidence type="ECO:0008006" key="4">
    <source>
        <dbReference type="Google" id="ProtNLM"/>
    </source>
</evidence>
<evidence type="ECO:0000313" key="2">
    <source>
        <dbReference type="EMBL" id="REF29466.1"/>
    </source>
</evidence>
<organism evidence="2 3">
    <name type="scientific">Calidifontibacter indicus</name>
    <dbReference type="NCBI Taxonomy" id="419650"/>
    <lineage>
        <taxon>Bacteria</taxon>
        <taxon>Bacillati</taxon>
        <taxon>Actinomycetota</taxon>
        <taxon>Actinomycetes</taxon>
        <taxon>Micrococcales</taxon>
        <taxon>Dermacoccaceae</taxon>
        <taxon>Calidifontibacter</taxon>
    </lineage>
</organism>
<accession>A0A3D9UJI5</accession>
<protein>
    <recommendedName>
        <fullName evidence="4">GH15 family glucan-1,4-alpha-glucosidase</fullName>
    </recommendedName>
</protein>
<sequence>MVNGSRGPSRRTFVAASVVTVAGAGGVLGYQAWPRTTYPRRVPLYSATVAMGPSPEGEPEPGTDRTLIRPDQLSLLVPQSRVVQAAPNVELLLARERAMLAAAPEWTRAPRFADAARSALLDLHVLADGLPSPVAAWTPYWRFSWPRDCAFVAVAQALTGQYDAALKVLRFLQTAQAADGWFEARYVPGTDRSPDSRPRQLDGCGWALWACDRVRAQLPASRVGELADLAQLVERSTDRIVEAVSTPSGLPPATPDYWEVSERSPTLATCAMLAAGLESAVRLLSGIGRPADRVADALTRLDRTIQRAYGRYGFPRHPGRSDPDIGAAFLLPPFRDAVNEPALQRLIEILPRLGRPAGGLAPGVTWHQDGISWTPETATVAAVFARTGQVQRAADLVDWLAKHRTVAGSYPEKVLETGDAAAVAPLAWTAAATLLAVEGLGGALR</sequence>
<dbReference type="SUPFAM" id="SSF48208">
    <property type="entry name" value="Six-hairpin glycosidases"/>
    <property type="match status" value="1"/>
</dbReference>
<keyword evidence="1" id="KW-0472">Membrane</keyword>
<dbReference type="Proteomes" id="UP000256253">
    <property type="component" value="Unassembled WGS sequence"/>
</dbReference>
<feature type="transmembrane region" description="Helical" evidence="1">
    <location>
        <begin position="12"/>
        <end position="33"/>
    </location>
</feature>
<dbReference type="EMBL" id="QTUA01000001">
    <property type="protein sequence ID" value="REF29466.1"/>
    <property type="molecule type" value="Genomic_DNA"/>
</dbReference>
<keyword evidence="1" id="KW-0812">Transmembrane</keyword>